<evidence type="ECO:0000313" key="14">
    <source>
        <dbReference type="Proteomes" id="UP000823614"/>
    </source>
</evidence>
<dbReference type="PIRSF" id="PIRSF006485">
    <property type="entry name" value="GTP-binding_EngA"/>
    <property type="match status" value="1"/>
</dbReference>
<proteinExistence type="inferred from homology"/>
<dbReference type="GO" id="GO:0042254">
    <property type="term" value="P:ribosome biogenesis"/>
    <property type="evidence" value="ECO:0007669"/>
    <property type="project" value="UniProtKB-KW"/>
</dbReference>
<feature type="binding site" evidence="9">
    <location>
        <begin position="57"/>
        <end position="61"/>
    </location>
    <ligand>
        <name>GTP</name>
        <dbReference type="ChEBI" id="CHEBI:37565"/>
        <label>1</label>
    </ligand>
</feature>
<evidence type="ECO:0000313" key="13">
    <source>
        <dbReference type="EMBL" id="MBO8441866.1"/>
    </source>
</evidence>
<dbReference type="CDD" id="cd01894">
    <property type="entry name" value="EngA1"/>
    <property type="match status" value="1"/>
</dbReference>
<keyword evidence="4 11" id="KW-0677">Repeat</keyword>
<dbReference type="Pfam" id="PF14714">
    <property type="entry name" value="KH_dom-like"/>
    <property type="match status" value="1"/>
</dbReference>
<dbReference type="InterPro" id="IPR006073">
    <property type="entry name" value="GTP-bd"/>
</dbReference>
<accession>A0A9D9E8G5</accession>
<evidence type="ECO:0000256" key="5">
    <source>
        <dbReference type="ARBA" id="ARBA00022741"/>
    </source>
</evidence>
<dbReference type="InterPro" id="IPR031166">
    <property type="entry name" value="G_ENGA"/>
</dbReference>
<keyword evidence="5 9" id="KW-0547">Nucleotide-binding</keyword>
<evidence type="ECO:0000256" key="10">
    <source>
        <dbReference type="PROSITE-ProRule" id="PRU01049"/>
    </source>
</evidence>
<dbReference type="AlphaFoldDB" id="A0A9D9E8G5"/>
<feature type="domain" description="EngA-type G" evidence="12">
    <location>
        <begin position="175"/>
        <end position="350"/>
    </location>
</feature>
<comment type="similarity">
    <text evidence="1 9 10 11">Belongs to the TRAFAC class TrmE-Era-EngA-EngB-Septin-like GTPase superfamily. EngA (Der) GTPase family.</text>
</comment>
<dbReference type="CDD" id="cd01895">
    <property type="entry name" value="EngA2"/>
    <property type="match status" value="1"/>
</dbReference>
<evidence type="ECO:0000256" key="1">
    <source>
        <dbReference type="ARBA" id="ARBA00008279"/>
    </source>
</evidence>
<feature type="binding site" evidence="9">
    <location>
        <begin position="293"/>
        <end position="296"/>
    </location>
    <ligand>
        <name>GTP</name>
        <dbReference type="ChEBI" id="CHEBI:37565"/>
        <label>2</label>
    </ligand>
</feature>
<name>A0A9D9E8G5_9LACO</name>
<dbReference type="Pfam" id="PF01926">
    <property type="entry name" value="MMR_HSR1"/>
    <property type="match status" value="2"/>
</dbReference>
<dbReference type="FunFam" id="3.40.50.300:FF:000040">
    <property type="entry name" value="GTPase Der"/>
    <property type="match status" value="1"/>
</dbReference>
<gene>
    <name evidence="9 13" type="primary">der</name>
    <name evidence="13" type="ORF">IAA89_05500</name>
</gene>
<reference evidence="13" key="2">
    <citation type="journal article" date="2021" name="PeerJ">
        <title>Extensive microbial diversity within the chicken gut microbiome revealed by metagenomics and culture.</title>
        <authorList>
            <person name="Gilroy R."/>
            <person name="Ravi A."/>
            <person name="Getino M."/>
            <person name="Pursley I."/>
            <person name="Horton D.L."/>
            <person name="Alikhan N.F."/>
            <person name="Baker D."/>
            <person name="Gharbi K."/>
            <person name="Hall N."/>
            <person name="Watson M."/>
            <person name="Adriaenssens E.M."/>
            <person name="Foster-Nyarko E."/>
            <person name="Jarju S."/>
            <person name="Secka A."/>
            <person name="Antonio M."/>
            <person name="Oren A."/>
            <person name="Chaudhuri R.R."/>
            <person name="La Ragione R."/>
            <person name="Hildebrand F."/>
            <person name="Pallen M.J."/>
        </authorList>
    </citation>
    <scope>NUCLEOTIDE SEQUENCE</scope>
    <source>
        <strain evidence="13">C6-149</strain>
    </source>
</reference>
<evidence type="ECO:0000256" key="8">
    <source>
        <dbReference type="ARBA" id="ARBA00053470"/>
    </source>
</evidence>
<feature type="binding site" evidence="9">
    <location>
        <begin position="181"/>
        <end position="188"/>
    </location>
    <ligand>
        <name>GTP</name>
        <dbReference type="ChEBI" id="CHEBI:37565"/>
        <label>2</label>
    </ligand>
</feature>
<keyword evidence="3 9" id="KW-0690">Ribosome biogenesis</keyword>
<keyword evidence="6 9" id="KW-0342">GTP-binding</keyword>
<organism evidence="13 14">
    <name type="scientific">Candidatus Gallilactobacillus intestinavium</name>
    <dbReference type="NCBI Taxonomy" id="2840838"/>
    <lineage>
        <taxon>Bacteria</taxon>
        <taxon>Bacillati</taxon>
        <taxon>Bacillota</taxon>
        <taxon>Bacilli</taxon>
        <taxon>Lactobacillales</taxon>
        <taxon>Lactobacillaceae</taxon>
        <taxon>Lactobacillaceae incertae sedis</taxon>
        <taxon>Candidatus Gallilactobacillus</taxon>
    </lineage>
</organism>
<dbReference type="InterPro" id="IPR005225">
    <property type="entry name" value="Small_GTP-bd"/>
</dbReference>
<dbReference type="HAMAP" id="MF_00195">
    <property type="entry name" value="GTPase_Der"/>
    <property type="match status" value="1"/>
</dbReference>
<dbReference type="GO" id="GO:0005525">
    <property type="term" value="F:GTP binding"/>
    <property type="evidence" value="ECO:0007669"/>
    <property type="project" value="UniProtKB-UniRule"/>
</dbReference>
<dbReference type="NCBIfam" id="TIGR00231">
    <property type="entry name" value="small_GTP"/>
    <property type="match status" value="2"/>
</dbReference>
<sequence>MNKPTVAIVGRPNVGKSTVFNRLVGERLSIVDDMSGVTRDRIYAGAEWLGHQFNLIDTGGIDLSDQPFSVQITEQAEIAIDEADVIIFLTSLSEGLTSEDEQVAKLLYKTDKPVLLAVNKVDNLEQRQEIYDFYALGLGEPHPISGVHGTGFGDLLDAVVDKFPKNLPAEDENLIKFSLIGRPNVGKSSLVNAILGEERVIVSNISGTTRDSINTKFVDGEDKFLMVDTAGLKKRGKFYENTDHYANLRAMSAIDKSDVVLVVLNAEEGIREQDKHIAGYAHDAGKGVIILVNKWDTIKKDNYTLQNFEELVRNEFEFLNYAPILFVSAKTHQRLTKIPALVKQVYSNRNRRIKSSILNEVINDAIAVTPAPTKNGKRLRIYYITQVRTAPPTFVLFVNDPELLHFSYERFLNRKIRQAFDFTGTPIKIIARARK</sequence>
<comment type="function">
    <text evidence="8 9 11">GTPase that plays an essential role in the late steps of ribosome biogenesis.</text>
</comment>
<dbReference type="FunFam" id="3.40.50.300:FF:000057">
    <property type="entry name" value="GTPase Der"/>
    <property type="match status" value="1"/>
</dbReference>
<feature type="binding site" evidence="9">
    <location>
        <begin position="10"/>
        <end position="17"/>
    </location>
    <ligand>
        <name>GTP</name>
        <dbReference type="ChEBI" id="CHEBI:37565"/>
        <label>1</label>
    </ligand>
</feature>
<dbReference type="InterPro" id="IPR016484">
    <property type="entry name" value="GTPase_Der"/>
</dbReference>
<dbReference type="PRINTS" id="PR00326">
    <property type="entry name" value="GTP1OBG"/>
</dbReference>
<comment type="caution">
    <text evidence="13">The sequence shown here is derived from an EMBL/GenBank/DDBJ whole genome shotgun (WGS) entry which is preliminary data.</text>
</comment>
<dbReference type="InterPro" id="IPR027417">
    <property type="entry name" value="P-loop_NTPase"/>
</dbReference>
<evidence type="ECO:0000256" key="3">
    <source>
        <dbReference type="ARBA" id="ARBA00022517"/>
    </source>
</evidence>
<protein>
    <recommendedName>
        <fullName evidence="2 9">GTPase Der</fullName>
    </recommendedName>
    <alternativeName>
        <fullName evidence="7 9">GTP-binding protein EngA</fullName>
    </alternativeName>
</protein>
<evidence type="ECO:0000256" key="7">
    <source>
        <dbReference type="ARBA" id="ARBA00032345"/>
    </source>
</evidence>
<evidence type="ECO:0000256" key="9">
    <source>
        <dbReference type="HAMAP-Rule" id="MF_00195"/>
    </source>
</evidence>
<dbReference type="InterPro" id="IPR015946">
    <property type="entry name" value="KH_dom-like_a/b"/>
</dbReference>
<evidence type="ECO:0000256" key="11">
    <source>
        <dbReference type="RuleBase" id="RU004481"/>
    </source>
</evidence>
<dbReference type="Proteomes" id="UP000823614">
    <property type="component" value="Unassembled WGS sequence"/>
</dbReference>
<feature type="domain" description="EngA-type G" evidence="12">
    <location>
        <begin position="4"/>
        <end position="167"/>
    </location>
</feature>
<evidence type="ECO:0000256" key="2">
    <source>
        <dbReference type="ARBA" id="ARBA00020953"/>
    </source>
</evidence>
<dbReference type="GO" id="GO:0043022">
    <property type="term" value="F:ribosome binding"/>
    <property type="evidence" value="ECO:0007669"/>
    <property type="project" value="TreeGrafter"/>
</dbReference>
<dbReference type="PROSITE" id="PS51712">
    <property type="entry name" value="G_ENGA"/>
    <property type="match status" value="2"/>
</dbReference>
<dbReference type="Gene3D" id="3.30.300.20">
    <property type="match status" value="1"/>
</dbReference>
<evidence type="ECO:0000256" key="4">
    <source>
        <dbReference type="ARBA" id="ARBA00022737"/>
    </source>
</evidence>
<dbReference type="FunFam" id="3.30.300.20:FF:000004">
    <property type="entry name" value="GTPase Der"/>
    <property type="match status" value="1"/>
</dbReference>
<dbReference type="PANTHER" id="PTHR43834">
    <property type="entry name" value="GTPASE DER"/>
    <property type="match status" value="1"/>
</dbReference>
<evidence type="ECO:0000259" key="12">
    <source>
        <dbReference type="PROSITE" id="PS51712"/>
    </source>
</evidence>
<reference evidence="13" key="1">
    <citation type="submission" date="2020-10" db="EMBL/GenBank/DDBJ databases">
        <authorList>
            <person name="Gilroy R."/>
        </authorList>
    </citation>
    <scope>NUCLEOTIDE SEQUENCE</scope>
    <source>
        <strain evidence="13">C6-149</strain>
    </source>
</reference>
<dbReference type="SUPFAM" id="SSF52540">
    <property type="entry name" value="P-loop containing nucleoside triphosphate hydrolases"/>
    <property type="match status" value="2"/>
</dbReference>
<dbReference type="EMBL" id="JADIMP010000089">
    <property type="protein sequence ID" value="MBO8441866.1"/>
    <property type="molecule type" value="Genomic_DNA"/>
</dbReference>
<evidence type="ECO:0000256" key="6">
    <source>
        <dbReference type="ARBA" id="ARBA00023134"/>
    </source>
</evidence>
<dbReference type="Gene3D" id="3.40.50.300">
    <property type="entry name" value="P-loop containing nucleotide triphosphate hydrolases"/>
    <property type="match status" value="2"/>
</dbReference>
<dbReference type="PANTHER" id="PTHR43834:SF6">
    <property type="entry name" value="GTPASE DER"/>
    <property type="match status" value="1"/>
</dbReference>
<dbReference type="InterPro" id="IPR032859">
    <property type="entry name" value="KH_dom-like"/>
</dbReference>
<feature type="binding site" evidence="9">
    <location>
        <begin position="119"/>
        <end position="122"/>
    </location>
    <ligand>
        <name>GTP</name>
        <dbReference type="ChEBI" id="CHEBI:37565"/>
        <label>1</label>
    </ligand>
</feature>
<comment type="subunit">
    <text evidence="9">Associates with the 50S ribosomal subunit.</text>
</comment>
<dbReference type="NCBIfam" id="TIGR03594">
    <property type="entry name" value="GTPase_EngA"/>
    <property type="match status" value="1"/>
</dbReference>
<feature type="binding site" evidence="9">
    <location>
        <begin position="228"/>
        <end position="232"/>
    </location>
    <ligand>
        <name>GTP</name>
        <dbReference type="ChEBI" id="CHEBI:37565"/>
        <label>2</label>
    </ligand>
</feature>